<evidence type="ECO:0000313" key="5">
    <source>
        <dbReference type="Proteomes" id="UP001596147"/>
    </source>
</evidence>
<feature type="transmembrane region" description="Helical" evidence="2">
    <location>
        <begin position="221"/>
        <end position="240"/>
    </location>
</feature>
<keyword evidence="1" id="KW-1015">Disulfide bond</keyword>
<dbReference type="Gene3D" id="3.40.30.10">
    <property type="entry name" value="Glutaredoxin"/>
    <property type="match status" value="1"/>
</dbReference>
<dbReference type="SUPFAM" id="SSF52833">
    <property type="entry name" value="Thioredoxin-like"/>
    <property type="match status" value="1"/>
</dbReference>
<evidence type="ECO:0000259" key="3">
    <source>
        <dbReference type="PROSITE" id="PS51352"/>
    </source>
</evidence>
<gene>
    <name evidence="4" type="ORF">ACFPM4_08665</name>
</gene>
<dbReference type="CDD" id="cd02966">
    <property type="entry name" value="TlpA_like_family"/>
    <property type="match status" value="1"/>
</dbReference>
<accession>A0ABW0LG17</accession>
<evidence type="ECO:0000256" key="2">
    <source>
        <dbReference type="SAM" id="Phobius"/>
    </source>
</evidence>
<feature type="transmembrane region" description="Helical" evidence="2">
    <location>
        <begin position="164"/>
        <end position="184"/>
    </location>
</feature>
<feature type="transmembrane region" description="Helical" evidence="2">
    <location>
        <begin position="190"/>
        <end position="212"/>
    </location>
</feature>
<organism evidence="4 5">
    <name type="scientific">Lederbergia graminis</name>
    <dbReference type="NCBI Taxonomy" id="735518"/>
    <lineage>
        <taxon>Bacteria</taxon>
        <taxon>Bacillati</taxon>
        <taxon>Bacillota</taxon>
        <taxon>Bacilli</taxon>
        <taxon>Bacillales</taxon>
        <taxon>Bacillaceae</taxon>
        <taxon>Lederbergia</taxon>
    </lineage>
</organism>
<keyword evidence="2" id="KW-0812">Transmembrane</keyword>
<feature type="transmembrane region" description="Helical" evidence="2">
    <location>
        <begin position="113"/>
        <end position="135"/>
    </location>
</feature>
<keyword evidence="5" id="KW-1185">Reference proteome</keyword>
<keyword evidence="2" id="KW-1133">Transmembrane helix</keyword>
<feature type="transmembrane region" description="Helical" evidence="2">
    <location>
        <begin position="12"/>
        <end position="32"/>
    </location>
</feature>
<dbReference type="PROSITE" id="PS00194">
    <property type="entry name" value="THIOREDOXIN_1"/>
    <property type="match status" value="1"/>
</dbReference>
<feature type="domain" description="Thioredoxin" evidence="3">
    <location>
        <begin position="263"/>
        <end position="401"/>
    </location>
</feature>
<dbReference type="PROSITE" id="PS51352">
    <property type="entry name" value="THIOREDOXIN_2"/>
    <property type="match status" value="1"/>
</dbReference>
<dbReference type="InterPro" id="IPR013766">
    <property type="entry name" value="Thioredoxin_domain"/>
</dbReference>
<comment type="caution">
    <text evidence="4">The sequence shown here is derived from an EMBL/GenBank/DDBJ whole genome shotgun (WGS) entry which is preliminary data.</text>
</comment>
<feature type="transmembrane region" description="Helical" evidence="2">
    <location>
        <begin position="44"/>
        <end position="65"/>
    </location>
</feature>
<dbReference type="RefSeq" id="WP_382350244.1">
    <property type="nucleotide sequence ID" value="NZ_JBHSMC010000011.1"/>
</dbReference>
<feature type="transmembrane region" description="Helical" evidence="2">
    <location>
        <begin position="141"/>
        <end position="157"/>
    </location>
</feature>
<evidence type="ECO:0000256" key="1">
    <source>
        <dbReference type="ARBA" id="ARBA00023157"/>
    </source>
</evidence>
<dbReference type="PANTHER" id="PTHR42852">
    <property type="entry name" value="THIOL:DISULFIDE INTERCHANGE PROTEIN DSBE"/>
    <property type="match status" value="1"/>
</dbReference>
<dbReference type="InterPro" id="IPR050553">
    <property type="entry name" value="Thioredoxin_ResA/DsbE_sf"/>
</dbReference>
<dbReference type="InterPro" id="IPR000866">
    <property type="entry name" value="AhpC/TSA"/>
</dbReference>
<protein>
    <submittedName>
        <fullName evidence="4">TlpA disulfide reductase family protein</fullName>
    </submittedName>
</protein>
<keyword evidence="2" id="KW-0472">Membrane</keyword>
<dbReference type="InterPro" id="IPR036249">
    <property type="entry name" value="Thioredoxin-like_sf"/>
</dbReference>
<proteinExistence type="predicted"/>
<feature type="transmembrane region" description="Helical" evidence="2">
    <location>
        <begin position="85"/>
        <end position="101"/>
    </location>
</feature>
<dbReference type="EMBL" id="JBHSMC010000011">
    <property type="protein sequence ID" value="MFC5464825.1"/>
    <property type="molecule type" value="Genomic_DNA"/>
</dbReference>
<dbReference type="InterPro" id="IPR017937">
    <property type="entry name" value="Thioredoxin_CS"/>
</dbReference>
<dbReference type="PANTHER" id="PTHR42852:SF13">
    <property type="entry name" value="PROTEIN DIPZ"/>
    <property type="match status" value="1"/>
</dbReference>
<dbReference type="Proteomes" id="UP001596147">
    <property type="component" value="Unassembled WGS sequence"/>
</dbReference>
<evidence type="ECO:0000313" key="4">
    <source>
        <dbReference type="EMBL" id="MFC5464825.1"/>
    </source>
</evidence>
<reference evidence="5" key="1">
    <citation type="journal article" date="2019" name="Int. J. Syst. Evol. Microbiol.">
        <title>The Global Catalogue of Microorganisms (GCM) 10K type strain sequencing project: providing services to taxonomists for standard genome sequencing and annotation.</title>
        <authorList>
            <consortium name="The Broad Institute Genomics Platform"/>
            <consortium name="The Broad Institute Genome Sequencing Center for Infectious Disease"/>
            <person name="Wu L."/>
            <person name="Ma J."/>
        </authorList>
    </citation>
    <scope>NUCLEOTIDE SEQUENCE [LARGE SCALE GENOMIC DNA]</scope>
    <source>
        <strain evidence="5">CGMCC 1.12237</strain>
    </source>
</reference>
<dbReference type="Pfam" id="PF00578">
    <property type="entry name" value="AhpC-TSA"/>
    <property type="match status" value="1"/>
</dbReference>
<name>A0ABW0LG17_9BACI</name>
<sequence>MPSAWMLGPFVLKSYIVVLIISFLLAVLFFRFTSPHSKNAQKVLNNYIESLVLTLVVSIFIAKIILHFPLFTEDPMAVLAHPSDANVFYIAFSFTILFGIWKWRKIKLDVGDVLLACIQIFAVAAFVYEIAQLLWENKVNIMYITVLVVLVILSFLFRRKISSLFSASILLMIWGSTQLILPIITETSLFQYTVAPAFYSVIFLVGFTLFMLSKRAGVKNIAVLIVLAGMFLWAVVDFIGEAEQRIATKNIKSEEIGSRGIGLDIGDIAPDFSLETLNGEKLSLSEYRGQVVMINFWATWCPPCRAEMPDMQKFYEKSDIVILAVNQTKSETSIGKVQDFTKKLGITYPILLDEEGEIDRLYRIQPLPTTYMIDPNGVIRFKTYGPMNYDMMMKEYRKLNE</sequence>